<comment type="caution">
    <text evidence="1">The sequence shown here is derived from an EMBL/GenBank/DDBJ whole genome shotgun (WGS) entry which is preliminary data.</text>
</comment>
<proteinExistence type="predicted"/>
<sequence>MIEKKEIQNALKQYEAMLFDLEASTNAMKQKVIYTKERILEMIDDPMPEEAKEVIEAVK</sequence>
<reference evidence="1" key="1">
    <citation type="journal article" date="2015" name="Nature">
        <title>Complex archaea that bridge the gap between prokaryotes and eukaryotes.</title>
        <authorList>
            <person name="Spang A."/>
            <person name="Saw J.H."/>
            <person name="Jorgensen S.L."/>
            <person name="Zaremba-Niedzwiedzka K."/>
            <person name="Martijn J."/>
            <person name="Lind A.E."/>
            <person name="van Eijk R."/>
            <person name="Schleper C."/>
            <person name="Guy L."/>
            <person name="Ettema T.J."/>
        </authorList>
    </citation>
    <scope>NUCLEOTIDE SEQUENCE</scope>
</reference>
<gene>
    <name evidence="1" type="ORF">LCGC14_2340740</name>
</gene>
<accession>A0A0F9CC05</accession>
<dbReference type="AlphaFoldDB" id="A0A0F9CC05"/>
<name>A0A0F9CC05_9ZZZZ</name>
<protein>
    <submittedName>
        <fullName evidence="1">Uncharacterized protein</fullName>
    </submittedName>
</protein>
<evidence type="ECO:0000313" key="1">
    <source>
        <dbReference type="EMBL" id="KKL46918.1"/>
    </source>
</evidence>
<organism evidence="1">
    <name type="scientific">marine sediment metagenome</name>
    <dbReference type="NCBI Taxonomy" id="412755"/>
    <lineage>
        <taxon>unclassified sequences</taxon>
        <taxon>metagenomes</taxon>
        <taxon>ecological metagenomes</taxon>
    </lineage>
</organism>
<dbReference type="EMBL" id="LAZR01033855">
    <property type="protein sequence ID" value="KKL46918.1"/>
    <property type="molecule type" value="Genomic_DNA"/>
</dbReference>